<keyword evidence="2" id="KW-1133">Transmembrane helix</keyword>
<feature type="region of interest" description="Disordered" evidence="1">
    <location>
        <begin position="54"/>
        <end position="108"/>
    </location>
</feature>
<feature type="compositionally biased region" description="Low complexity" evidence="1">
    <location>
        <begin position="74"/>
        <end position="89"/>
    </location>
</feature>
<organism evidence="3 4">
    <name type="scientific">Tamaricihabitans halophyticus</name>
    <dbReference type="NCBI Taxonomy" id="1262583"/>
    <lineage>
        <taxon>Bacteria</taxon>
        <taxon>Bacillati</taxon>
        <taxon>Actinomycetota</taxon>
        <taxon>Actinomycetes</taxon>
        <taxon>Pseudonocardiales</taxon>
        <taxon>Pseudonocardiaceae</taxon>
        <taxon>Tamaricihabitans</taxon>
    </lineage>
</organism>
<keyword evidence="4" id="KW-1185">Reference proteome</keyword>
<proteinExistence type="predicted"/>
<sequence>MPIRTSRGRAAVYRRLWGWPLRSPAHLVGMVVLVLALITAIGILVPRLVGGDSTGPGAGDPNQPAYVYSSPEDSASGSGQPAGSGSPQPTRLTGPLETPQKAPPNPKALQTAKNWADAWVQHRDGMTNREWLDGLRPYTTQEYLPVMSSVDPRNLPANRITGEPEAVESYTSSAEVDVPTDGPVLRISVVQTGQGWRVAGYEEGS</sequence>
<dbReference type="Proteomes" id="UP000294911">
    <property type="component" value="Unassembled WGS sequence"/>
</dbReference>
<name>A0A4R2QHJ9_9PSEU</name>
<dbReference type="EMBL" id="SLXQ01000010">
    <property type="protein sequence ID" value="TCP48647.1"/>
    <property type="molecule type" value="Genomic_DNA"/>
</dbReference>
<evidence type="ECO:0000256" key="2">
    <source>
        <dbReference type="SAM" id="Phobius"/>
    </source>
</evidence>
<feature type="transmembrane region" description="Helical" evidence="2">
    <location>
        <begin position="25"/>
        <end position="45"/>
    </location>
</feature>
<protein>
    <submittedName>
        <fullName evidence="3">Uncharacterized protein</fullName>
    </submittedName>
</protein>
<comment type="caution">
    <text evidence="3">The sequence shown here is derived from an EMBL/GenBank/DDBJ whole genome shotgun (WGS) entry which is preliminary data.</text>
</comment>
<reference evidence="3 4" key="1">
    <citation type="submission" date="2019-03" db="EMBL/GenBank/DDBJ databases">
        <title>Genomic Encyclopedia of Type Strains, Phase IV (KMG-IV): sequencing the most valuable type-strain genomes for metagenomic binning, comparative biology and taxonomic classification.</title>
        <authorList>
            <person name="Goeker M."/>
        </authorList>
    </citation>
    <scope>NUCLEOTIDE SEQUENCE [LARGE SCALE GENOMIC DNA]</scope>
    <source>
        <strain evidence="3 4">DSM 45765</strain>
    </source>
</reference>
<accession>A0A4R2QHJ9</accession>
<evidence type="ECO:0000256" key="1">
    <source>
        <dbReference type="SAM" id="MobiDB-lite"/>
    </source>
</evidence>
<keyword evidence="2" id="KW-0812">Transmembrane</keyword>
<dbReference type="RefSeq" id="WP_132878908.1">
    <property type="nucleotide sequence ID" value="NZ_SLXQ01000010.1"/>
</dbReference>
<dbReference type="AlphaFoldDB" id="A0A4R2QHJ9"/>
<gene>
    <name evidence="3" type="ORF">EV191_110208</name>
</gene>
<evidence type="ECO:0000313" key="3">
    <source>
        <dbReference type="EMBL" id="TCP48647.1"/>
    </source>
</evidence>
<evidence type="ECO:0000313" key="4">
    <source>
        <dbReference type="Proteomes" id="UP000294911"/>
    </source>
</evidence>
<keyword evidence="2" id="KW-0472">Membrane</keyword>
<dbReference type="OrthoDB" id="3555448at2"/>